<feature type="active site" description="Proton acceptor" evidence="4">
    <location>
        <position position="154"/>
    </location>
</feature>
<dbReference type="InterPro" id="IPR002641">
    <property type="entry name" value="PNPLA_dom"/>
</dbReference>
<dbReference type="InterPro" id="IPR050301">
    <property type="entry name" value="NTE"/>
</dbReference>
<accession>A0A7K1YEJ2</accession>
<keyword evidence="1 4" id="KW-0378">Hydrolase</keyword>
<evidence type="ECO:0000313" key="6">
    <source>
        <dbReference type="EMBL" id="MXV53027.1"/>
    </source>
</evidence>
<feature type="short sequence motif" description="GXGXXG" evidence="4">
    <location>
        <begin position="13"/>
        <end position="18"/>
    </location>
</feature>
<evidence type="ECO:0000256" key="4">
    <source>
        <dbReference type="PROSITE-ProRule" id="PRU01161"/>
    </source>
</evidence>
<dbReference type="Proteomes" id="UP000466586">
    <property type="component" value="Unassembled WGS sequence"/>
</dbReference>
<keyword evidence="2 4" id="KW-0442">Lipid degradation</keyword>
<dbReference type="PANTHER" id="PTHR14226:SF29">
    <property type="entry name" value="NEUROPATHY TARGET ESTERASE SWS"/>
    <property type="match status" value="1"/>
</dbReference>
<feature type="short sequence motif" description="GXSXG" evidence="4">
    <location>
        <begin position="40"/>
        <end position="44"/>
    </location>
</feature>
<dbReference type="InterPro" id="IPR016035">
    <property type="entry name" value="Acyl_Trfase/lysoPLipase"/>
</dbReference>
<feature type="active site" description="Nucleophile" evidence="4">
    <location>
        <position position="42"/>
    </location>
</feature>
<proteinExistence type="predicted"/>
<evidence type="ECO:0000259" key="5">
    <source>
        <dbReference type="PROSITE" id="PS51635"/>
    </source>
</evidence>
<dbReference type="CDD" id="cd07205">
    <property type="entry name" value="Pat_PNPLA6_PNPLA7_NTE1_like"/>
    <property type="match status" value="1"/>
</dbReference>
<name>A0A7K1YEJ2_9SPHI</name>
<evidence type="ECO:0000256" key="1">
    <source>
        <dbReference type="ARBA" id="ARBA00022801"/>
    </source>
</evidence>
<dbReference type="GO" id="GO:0016042">
    <property type="term" value="P:lipid catabolic process"/>
    <property type="evidence" value="ECO:0007669"/>
    <property type="project" value="UniProtKB-UniRule"/>
</dbReference>
<dbReference type="Gene3D" id="3.40.1090.10">
    <property type="entry name" value="Cytosolic phospholipase A2 catalytic domain"/>
    <property type="match status" value="2"/>
</dbReference>
<evidence type="ECO:0000256" key="3">
    <source>
        <dbReference type="ARBA" id="ARBA00023098"/>
    </source>
</evidence>
<keyword evidence="3 4" id="KW-0443">Lipid metabolism</keyword>
<dbReference type="EMBL" id="WVHT01000012">
    <property type="protein sequence ID" value="MXV53027.1"/>
    <property type="molecule type" value="Genomic_DNA"/>
</dbReference>
<sequence>MADHLKVGIVLSGGGIRGIAHLGVLKALTDAGIKIDHVSGTSAGSIVGALFAQGHDPEKILYEFLKVKLLKFIRASFGANGLLSIENTQKLLLELIPHNSFEGLAVPLTIATTNFSEGTLTYFSSGELIKAIQASCAIPGVFKPVIINNQMYVDGGVLNNFPVEPLRKDCDIVIGSTCNHLPVVDKIINFKKLIERAAIMSTNADMENKYTLCDVVIEPQGMGATSIFDIGKTEEIYWLGYDCALKMIQTNPVLKNLTKKPLKIA</sequence>
<comment type="caution">
    <text evidence="6">The sequence shown here is derived from an EMBL/GenBank/DDBJ whole genome shotgun (WGS) entry which is preliminary data.</text>
</comment>
<dbReference type="RefSeq" id="WP_160846207.1">
    <property type="nucleotide sequence ID" value="NZ_WVHT01000012.1"/>
</dbReference>
<dbReference type="Pfam" id="PF01734">
    <property type="entry name" value="Patatin"/>
    <property type="match status" value="1"/>
</dbReference>
<feature type="domain" description="PNPLA" evidence="5">
    <location>
        <begin position="9"/>
        <end position="167"/>
    </location>
</feature>
<organism evidence="6 7">
    <name type="scientific">Hufsiella arboris</name>
    <dbReference type="NCBI Taxonomy" id="2695275"/>
    <lineage>
        <taxon>Bacteria</taxon>
        <taxon>Pseudomonadati</taxon>
        <taxon>Bacteroidota</taxon>
        <taxon>Sphingobacteriia</taxon>
        <taxon>Sphingobacteriales</taxon>
        <taxon>Sphingobacteriaceae</taxon>
        <taxon>Hufsiella</taxon>
    </lineage>
</organism>
<dbReference type="PROSITE" id="PS51635">
    <property type="entry name" value="PNPLA"/>
    <property type="match status" value="1"/>
</dbReference>
<gene>
    <name evidence="6" type="ORF">GS399_18815</name>
</gene>
<evidence type="ECO:0000256" key="2">
    <source>
        <dbReference type="ARBA" id="ARBA00022963"/>
    </source>
</evidence>
<protein>
    <submittedName>
        <fullName evidence="6">Patatin</fullName>
    </submittedName>
</protein>
<evidence type="ECO:0000313" key="7">
    <source>
        <dbReference type="Proteomes" id="UP000466586"/>
    </source>
</evidence>
<dbReference type="GO" id="GO:0016787">
    <property type="term" value="F:hydrolase activity"/>
    <property type="evidence" value="ECO:0007669"/>
    <property type="project" value="UniProtKB-UniRule"/>
</dbReference>
<reference evidence="6 7" key="1">
    <citation type="submission" date="2019-11" db="EMBL/GenBank/DDBJ databases">
        <title>Pedobacter sp. HMF7647 Genome sequencing and assembly.</title>
        <authorList>
            <person name="Kang H."/>
            <person name="Kim H."/>
            <person name="Joh K."/>
        </authorList>
    </citation>
    <scope>NUCLEOTIDE SEQUENCE [LARGE SCALE GENOMIC DNA]</scope>
    <source>
        <strain evidence="6 7">HMF7647</strain>
    </source>
</reference>
<dbReference type="SUPFAM" id="SSF52151">
    <property type="entry name" value="FabD/lysophospholipase-like"/>
    <property type="match status" value="1"/>
</dbReference>
<dbReference type="AlphaFoldDB" id="A0A7K1YEJ2"/>
<dbReference type="PANTHER" id="PTHR14226">
    <property type="entry name" value="NEUROPATHY TARGET ESTERASE/SWISS CHEESE D.MELANOGASTER"/>
    <property type="match status" value="1"/>
</dbReference>
<keyword evidence="7" id="KW-1185">Reference proteome</keyword>
<feature type="short sequence motif" description="DGA/G" evidence="4">
    <location>
        <begin position="154"/>
        <end position="156"/>
    </location>
</feature>